<dbReference type="Gene3D" id="3.40.50.300">
    <property type="entry name" value="P-loop containing nucleotide triphosphate hydrolases"/>
    <property type="match status" value="1"/>
</dbReference>
<organism evidence="2 3">
    <name type="scientific">Devosia oryzisoli</name>
    <dbReference type="NCBI Taxonomy" id="2774138"/>
    <lineage>
        <taxon>Bacteria</taxon>
        <taxon>Pseudomonadati</taxon>
        <taxon>Pseudomonadota</taxon>
        <taxon>Alphaproteobacteria</taxon>
        <taxon>Hyphomicrobiales</taxon>
        <taxon>Devosiaceae</taxon>
        <taxon>Devosia</taxon>
    </lineage>
</organism>
<evidence type="ECO:0000313" key="3">
    <source>
        <dbReference type="Proteomes" id="UP000654108"/>
    </source>
</evidence>
<accession>A0A927FW52</accession>
<sequence>MPETLRLTPQEALARLVPHILEMESAAHGQRIAIGLAGGPGSGKSTLATELVAMINAVHPGSAALVPMDGFHMKHAKLEAMGQTDYKGAPHTFEGAAFVSFLHHLKRARTSVNGPGYSRKIEDTVDDAFTVGEEVRVLVVEGNYLLLTEGPWAGVKPELDYSVFIHVPRETVRARLMKRHGEEGLFTEERNRAHIERTDLPNYDLVDASKDRADVVIDLVTEH</sequence>
<keyword evidence="2" id="KW-0418">Kinase</keyword>
<gene>
    <name evidence="2" type="ORF">IC608_09650</name>
</gene>
<evidence type="ECO:0000313" key="2">
    <source>
        <dbReference type="EMBL" id="MBD8065739.1"/>
    </source>
</evidence>
<keyword evidence="3" id="KW-1185">Reference proteome</keyword>
<dbReference type="PANTHER" id="PTHR10285">
    <property type="entry name" value="URIDINE KINASE"/>
    <property type="match status" value="1"/>
</dbReference>
<feature type="domain" description="Phosphoribulokinase/uridine kinase" evidence="1">
    <location>
        <begin position="34"/>
        <end position="221"/>
    </location>
</feature>
<dbReference type="GO" id="GO:0016301">
    <property type="term" value="F:kinase activity"/>
    <property type="evidence" value="ECO:0007669"/>
    <property type="project" value="UniProtKB-KW"/>
</dbReference>
<dbReference type="EMBL" id="JACYFU010000002">
    <property type="protein sequence ID" value="MBD8065739.1"/>
    <property type="molecule type" value="Genomic_DNA"/>
</dbReference>
<dbReference type="InterPro" id="IPR006083">
    <property type="entry name" value="PRK/URK"/>
</dbReference>
<dbReference type="AlphaFoldDB" id="A0A927FW52"/>
<dbReference type="Proteomes" id="UP000654108">
    <property type="component" value="Unassembled WGS sequence"/>
</dbReference>
<dbReference type="InterPro" id="IPR027417">
    <property type="entry name" value="P-loop_NTPase"/>
</dbReference>
<name>A0A927FW52_9HYPH</name>
<dbReference type="GO" id="GO:0005524">
    <property type="term" value="F:ATP binding"/>
    <property type="evidence" value="ECO:0007669"/>
    <property type="project" value="InterPro"/>
</dbReference>
<proteinExistence type="predicted"/>
<keyword evidence="2" id="KW-0808">Transferase</keyword>
<dbReference type="RefSeq" id="WP_191774871.1">
    <property type="nucleotide sequence ID" value="NZ_JACYFU010000002.1"/>
</dbReference>
<dbReference type="Pfam" id="PF00485">
    <property type="entry name" value="PRK"/>
    <property type="match status" value="1"/>
</dbReference>
<comment type="caution">
    <text evidence="2">The sequence shown here is derived from an EMBL/GenBank/DDBJ whole genome shotgun (WGS) entry which is preliminary data.</text>
</comment>
<protein>
    <submittedName>
        <fullName evidence="2">Nucleoside/nucleotide kinase family protein</fullName>
    </submittedName>
</protein>
<reference evidence="2" key="1">
    <citation type="submission" date="2020-09" db="EMBL/GenBank/DDBJ databases">
        <title>Genome seq and assembly of Devosia sp.</title>
        <authorList>
            <person name="Chhetri G."/>
        </authorList>
    </citation>
    <scope>NUCLEOTIDE SEQUENCE</scope>
    <source>
        <strain evidence="2">PTR5</strain>
    </source>
</reference>
<dbReference type="SUPFAM" id="SSF52540">
    <property type="entry name" value="P-loop containing nucleoside triphosphate hydrolases"/>
    <property type="match status" value="1"/>
</dbReference>
<dbReference type="PRINTS" id="PR00988">
    <property type="entry name" value="URIDINKINASE"/>
</dbReference>
<evidence type="ECO:0000259" key="1">
    <source>
        <dbReference type="Pfam" id="PF00485"/>
    </source>
</evidence>